<evidence type="ECO:0000313" key="2">
    <source>
        <dbReference type="EMBL" id="HHP82278.1"/>
    </source>
</evidence>
<evidence type="ECO:0000259" key="1">
    <source>
        <dbReference type="SMART" id="SM00359"/>
    </source>
</evidence>
<dbReference type="SUPFAM" id="SSF88697">
    <property type="entry name" value="PUA domain-like"/>
    <property type="match status" value="1"/>
</dbReference>
<proteinExistence type="predicted"/>
<dbReference type="Gene3D" id="2.30.130.10">
    <property type="entry name" value="PUA domain"/>
    <property type="match status" value="1"/>
</dbReference>
<dbReference type="PROSITE" id="PS50890">
    <property type="entry name" value="PUA"/>
    <property type="match status" value="1"/>
</dbReference>
<dbReference type="NCBIfam" id="TIGR00451">
    <property type="entry name" value="unchar_dom_2"/>
    <property type="match status" value="1"/>
</dbReference>
<dbReference type="Pfam" id="PF14810">
    <property type="entry name" value="TGT_C2"/>
    <property type="match status" value="1"/>
</dbReference>
<dbReference type="InterPro" id="IPR002478">
    <property type="entry name" value="PUA"/>
</dbReference>
<feature type="domain" description="PUA" evidence="1">
    <location>
        <begin position="100"/>
        <end position="174"/>
    </location>
</feature>
<dbReference type="SMART" id="SM00359">
    <property type="entry name" value="PUA"/>
    <property type="match status" value="1"/>
</dbReference>
<dbReference type="InterPro" id="IPR029402">
    <property type="entry name" value="TGT_C2"/>
</dbReference>
<comment type="caution">
    <text evidence="3">The sequence shown here is derived from an EMBL/GenBank/DDBJ whole genome shotgun (WGS) entry which is preliminary data.</text>
</comment>
<gene>
    <name evidence="3" type="ORF">ENL47_06365</name>
    <name evidence="2" type="ORF">ENM84_06410</name>
</gene>
<dbReference type="EMBL" id="DRUB01000122">
    <property type="protein sequence ID" value="HHR96424.1"/>
    <property type="molecule type" value="Genomic_DNA"/>
</dbReference>
<accession>A0A7C5UXL0</accession>
<evidence type="ECO:0000313" key="3">
    <source>
        <dbReference type="EMBL" id="HHR96424.1"/>
    </source>
</evidence>
<dbReference type="Gene3D" id="3.10.450.90">
    <property type="entry name" value="ArcTGT, C2 domain"/>
    <property type="match status" value="1"/>
</dbReference>
<dbReference type="EMBL" id="DRZI01000274">
    <property type="protein sequence ID" value="HHP82278.1"/>
    <property type="molecule type" value="Genomic_DNA"/>
</dbReference>
<organism evidence="3">
    <name type="scientific">Ignisphaera aggregans</name>
    <dbReference type="NCBI Taxonomy" id="334771"/>
    <lineage>
        <taxon>Archaea</taxon>
        <taxon>Thermoproteota</taxon>
        <taxon>Thermoprotei</taxon>
        <taxon>Desulfurococcales</taxon>
        <taxon>Desulfurococcaceae</taxon>
        <taxon>Ignisphaera</taxon>
    </lineage>
</organism>
<dbReference type="InterPro" id="IPR038250">
    <property type="entry name" value="TGT_C2_sf"/>
</dbReference>
<dbReference type="CDD" id="cd21149">
    <property type="entry name" value="PUA_archaeosine_TGT"/>
    <property type="match status" value="1"/>
</dbReference>
<dbReference type="InterPro" id="IPR036974">
    <property type="entry name" value="PUA_sf"/>
</dbReference>
<dbReference type="SUPFAM" id="SSF88802">
    <property type="entry name" value="Pre-PUA domain"/>
    <property type="match status" value="1"/>
</dbReference>
<dbReference type="InterPro" id="IPR015947">
    <property type="entry name" value="PUA-like_sf"/>
</dbReference>
<sequence length="184" mass="21450">MIYNRCRDLLINLECTKLSTSVLNLIKNLVIYQYGSESSKIFSEIDIDMLKVCYSKNTKRIRSILYGDNIFITIRASDYMVIPHITFAKYLHKALPYPCYRVVVLNEIVEEILNGYTVFAKHIISGDPRIKPYDEVMIVDERDNLIGVGRALLDYESIITSFRGAAIQIREKYWVMQSYERIQS</sequence>
<protein>
    <recommendedName>
        <fullName evidence="1">PUA domain-containing protein</fullName>
    </recommendedName>
</protein>
<dbReference type="InterPro" id="IPR004521">
    <property type="entry name" value="Uncharacterised_CHP00451"/>
</dbReference>
<name>A0A7C5UXL0_9CREN</name>
<dbReference type="GO" id="GO:0003723">
    <property type="term" value="F:RNA binding"/>
    <property type="evidence" value="ECO:0007669"/>
    <property type="project" value="InterPro"/>
</dbReference>
<reference evidence="3" key="1">
    <citation type="journal article" date="2020" name="mSystems">
        <title>Genome- and Community-Level Interaction Insights into Carbon Utilization and Element Cycling Functions of Hydrothermarchaeota in Hydrothermal Sediment.</title>
        <authorList>
            <person name="Zhou Z."/>
            <person name="Liu Y."/>
            <person name="Xu W."/>
            <person name="Pan J."/>
            <person name="Luo Z.H."/>
            <person name="Li M."/>
        </authorList>
    </citation>
    <scope>NUCLEOTIDE SEQUENCE [LARGE SCALE GENOMIC DNA]</scope>
    <source>
        <strain evidence="3">SpSt-1</strain>
        <strain evidence="2">SpSt-1121</strain>
    </source>
</reference>
<dbReference type="AlphaFoldDB" id="A0A7C5UXL0"/>
<dbReference type="Pfam" id="PF01472">
    <property type="entry name" value="PUA"/>
    <property type="match status" value="1"/>
</dbReference>